<dbReference type="SUPFAM" id="SSF56801">
    <property type="entry name" value="Acetyl-CoA synthetase-like"/>
    <property type="match status" value="1"/>
</dbReference>
<evidence type="ECO:0000259" key="3">
    <source>
        <dbReference type="Pfam" id="PF00501"/>
    </source>
</evidence>
<dbReference type="EMBL" id="PVUE01000005">
    <property type="protein sequence ID" value="PRZ42522.1"/>
    <property type="molecule type" value="Genomic_DNA"/>
</dbReference>
<evidence type="ECO:0000313" key="6">
    <source>
        <dbReference type="Proteomes" id="UP000237752"/>
    </source>
</evidence>
<gene>
    <name evidence="5" type="ORF">CLV47_105144</name>
</gene>
<name>A0A2T1A1P4_9ACTN</name>
<dbReference type="GO" id="GO:0031956">
    <property type="term" value="F:medium-chain fatty acid-CoA ligase activity"/>
    <property type="evidence" value="ECO:0007669"/>
    <property type="project" value="TreeGrafter"/>
</dbReference>
<dbReference type="RefSeq" id="WP_106348557.1">
    <property type="nucleotide sequence ID" value="NZ_PVUE01000005.1"/>
</dbReference>
<evidence type="ECO:0000256" key="1">
    <source>
        <dbReference type="ARBA" id="ARBA00006432"/>
    </source>
</evidence>
<dbReference type="InterPro" id="IPR045851">
    <property type="entry name" value="AMP-bd_C_sf"/>
</dbReference>
<reference evidence="5 6" key="1">
    <citation type="submission" date="2018-03" db="EMBL/GenBank/DDBJ databases">
        <title>Genomic Encyclopedia of Archaeal and Bacterial Type Strains, Phase II (KMG-II): from individual species to whole genera.</title>
        <authorList>
            <person name="Goeker M."/>
        </authorList>
    </citation>
    <scope>NUCLEOTIDE SEQUENCE [LARGE SCALE GENOMIC DNA]</scope>
    <source>
        <strain evidence="5 6">DSM 100065</strain>
    </source>
</reference>
<dbReference type="Proteomes" id="UP000237752">
    <property type="component" value="Unassembled WGS sequence"/>
</dbReference>
<feature type="domain" description="AMP-dependent synthetase/ligase" evidence="3">
    <location>
        <begin position="14"/>
        <end position="379"/>
    </location>
</feature>
<dbReference type="InterPro" id="IPR000873">
    <property type="entry name" value="AMP-dep_synth/lig_dom"/>
</dbReference>
<dbReference type="OrthoDB" id="9803968at2"/>
<protein>
    <submittedName>
        <fullName evidence="5">Long-chain acyl-CoA synthetase</fullName>
    </submittedName>
</protein>
<dbReference type="Gene3D" id="3.30.300.30">
    <property type="match status" value="1"/>
</dbReference>
<dbReference type="Pfam" id="PF13193">
    <property type="entry name" value="AMP-binding_C"/>
    <property type="match status" value="1"/>
</dbReference>
<evidence type="ECO:0000313" key="5">
    <source>
        <dbReference type="EMBL" id="PRZ42522.1"/>
    </source>
</evidence>
<evidence type="ECO:0000256" key="2">
    <source>
        <dbReference type="ARBA" id="ARBA00022598"/>
    </source>
</evidence>
<proteinExistence type="inferred from homology"/>
<comment type="caution">
    <text evidence="5">The sequence shown here is derived from an EMBL/GenBank/DDBJ whole genome shotgun (WGS) entry which is preliminary data.</text>
</comment>
<sequence>MATPRFDKISDYLRYWASKAPGRTAYRHGEDVATYSRLNAEVDRFARALLAAGVGAGDRVAVRSTPRPEFWISFLATTSIGAVWLGINPRYKERELDHVISDSKPRIVFAQVSADDRTADDELTRVLVDGGAPPPVTFGDEPTELAEFLAAGGEVSSVELKRAQNAVEPDRAALIVYTSGSTGVPKGAMLSNVGLCRSFEIQARHHGDDVMAVIANLPINHIGGVGDLCCTPFINGGSIVFQETFDPAAILRAVERDGVTTLMQVPTMLKMIAEHPAFDATDLTTLKSVHWGGGPLPLSIIEAYRSRGLRVGTTYGLTEITGSVTYSKESASSIQLSESVGHPVDEVDLRLEAEDGSAATTGKEGEILVRHPGQFIGYFNRPDATSAAMSDDGYLRTGDVGVLEPDGSLRLVGRMHEMYKSGGYNVYPREVELVLESHPEVRLSAVVARPDPVYDEVGVAFVEIGQFDEEPEIELRRWCRARLANFKIPKEFRIVEALPLLPIGKVDKVALREQARG</sequence>
<keyword evidence="2" id="KW-0436">Ligase</keyword>
<organism evidence="5 6">
    <name type="scientific">Antricoccus suffuscus</name>
    <dbReference type="NCBI Taxonomy" id="1629062"/>
    <lineage>
        <taxon>Bacteria</taxon>
        <taxon>Bacillati</taxon>
        <taxon>Actinomycetota</taxon>
        <taxon>Actinomycetes</taxon>
        <taxon>Geodermatophilales</taxon>
        <taxon>Antricoccaceae</taxon>
        <taxon>Antricoccus</taxon>
    </lineage>
</organism>
<dbReference type="InterPro" id="IPR042099">
    <property type="entry name" value="ANL_N_sf"/>
</dbReference>
<comment type="similarity">
    <text evidence="1">Belongs to the ATP-dependent AMP-binding enzyme family.</text>
</comment>
<dbReference type="AlphaFoldDB" id="A0A2T1A1P4"/>
<dbReference type="InterPro" id="IPR025110">
    <property type="entry name" value="AMP-bd_C"/>
</dbReference>
<dbReference type="PANTHER" id="PTHR43201:SF5">
    <property type="entry name" value="MEDIUM-CHAIN ACYL-COA LIGASE ACSF2, MITOCHONDRIAL"/>
    <property type="match status" value="1"/>
</dbReference>
<feature type="domain" description="AMP-binding enzyme C-terminal" evidence="4">
    <location>
        <begin position="430"/>
        <end position="505"/>
    </location>
</feature>
<dbReference type="InterPro" id="IPR020845">
    <property type="entry name" value="AMP-binding_CS"/>
</dbReference>
<dbReference type="GO" id="GO:0006631">
    <property type="term" value="P:fatty acid metabolic process"/>
    <property type="evidence" value="ECO:0007669"/>
    <property type="project" value="TreeGrafter"/>
</dbReference>
<dbReference type="PANTHER" id="PTHR43201">
    <property type="entry name" value="ACYL-COA SYNTHETASE"/>
    <property type="match status" value="1"/>
</dbReference>
<keyword evidence="6" id="KW-1185">Reference proteome</keyword>
<dbReference type="Gene3D" id="3.40.50.12780">
    <property type="entry name" value="N-terminal domain of ligase-like"/>
    <property type="match status" value="1"/>
</dbReference>
<evidence type="ECO:0000259" key="4">
    <source>
        <dbReference type="Pfam" id="PF13193"/>
    </source>
</evidence>
<accession>A0A2T1A1P4</accession>
<dbReference type="Pfam" id="PF00501">
    <property type="entry name" value="AMP-binding"/>
    <property type="match status" value="1"/>
</dbReference>
<dbReference type="PROSITE" id="PS00455">
    <property type="entry name" value="AMP_BINDING"/>
    <property type="match status" value="1"/>
</dbReference>